<dbReference type="OrthoDB" id="8062037at2759"/>
<dbReference type="SUPFAM" id="SSF57850">
    <property type="entry name" value="RING/U-box"/>
    <property type="match status" value="1"/>
</dbReference>
<organism evidence="7 8">
    <name type="scientific">Periconia macrospinosa</name>
    <dbReference type="NCBI Taxonomy" id="97972"/>
    <lineage>
        <taxon>Eukaryota</taxon>
        <taxon>Fungi</taxon>
        <taxon>Dikarya</taxon>
        <taxon>Ascomycota</taxon>
        <taxon>Pezizomycotina</taxon>
        <taxon>Dothideomycetes</taxon>
        <taxon>Pleosporomycetidae</taxon>
        <taxon>Pleosporales</taxon>
        <taxon>Massarineae</taxon>
        <taxon>Periconiaceae</taxon>
        <taxon>Periconia</taxon>
    </lineage>
</organism>
<feature type="region of interest" description="Disordered" evidence="5">
    <location>
        <begin position="42"/>
        <end position="64"/>
    </location>
</feature>
<dbReference type="Pfam" id="PF13639">
    <property type="entry name" value="zf-RING_2"/>
    <property type="match status" value="1"/>
</dbReference>
<dbReference type="Proteomes" id="UP000244855">
    <property type="component" value="Unassembled WGS sequence"/>
</dbReference>
<dbReference type="PROSITE" id="PS50089">
    <property type="entry name" value="ZF_RING_2"/>
    <property type="match status" value="1"/>
</dbReference>
<protein>
    <recommendedName>
        <fullName evidence="6">RING-type domain-containing protein</fullName>
    </recommendedName>
</protein>
<feature type="compositionally biased region" description="Polar residues" evidence="5">
    <location>
        <begin position="53"/>
        <end position="64"/>
    </location>
</feature>
<keyword evidence="8" id="KW-1185">Reference proteome</keyword>
<dbReference type="GO" id="GO:0043161">
    <property type="term" value="P:proteasome-mediated ubiquitin-dependent protein catabolic process"/>
    <property type="evidence" value="ECO:0007669"/>
    <property type="project" value="TreeGrafter"/>
</dbReference>
<keyword evidence="3" id="KW-0862">Zinc</keyword>
<evidence type="ECO:0000313" key="7">
    <source>
        <dbReference type="EMBL" id="PVI00319.1"/>
    </source>
</evidence>
<dbReference type="SMART" id="SM00184">
    <property type="entry name" value="RING"/>
    <property type="match status" value="1"/>
</dbReference>
<feature type="compositionally biased region" description="Polar residues" evidence="5">
    <location>
        <begin position="9"/>
        <end position="20"/>
    </location>
</feature>
<evidence type="ECO:0000256" key="5">
    <source>
        <dbReference type="SAM" id="MobiDB-lite"/>
    </source>
</evidence>
<evidence type="ECO:0000256" key="1">
    <source>
        <dbReference type="ARBA" id="ARBA00022723"/>
    </source>
</evidence>
<keyword evidence="1" id="KW-0479">Metal-binding</keyword>
<evidence type="ECO:0000259" key="6">
    <source>
        <dbReference type="PROSITE" id="PS50089"/>
    </source>
</evidence>
<feature type="region of interest" description="Disordered" evidence="5">
    <location>
        <begin position="199"/>
        <end position="218"/>
    </location>
</feature>
<feature type="compositionally biased region" description="Basic and acidic residues" evidence="5">
    <location>
        <begin position="208"/>
        <end position="218"/>
    </location>
</feature>
<dbReference type="GO" id="GO:0061630">
    <property type="term" value="F:ubiquitin protein ligase activity"/>
    <property type="evidence" value="ECO:0007669"/>
    <property type="project" value="TreeGrafter"/>
</dbReference>
<evidence type="ECO:0000256" key="4">
    <source>
        <dbReference type="PROSITE-ProRule" id="PRU00175"/>
    </source>
</evidence>
<evidence type="ECO:0000313" key="8">
    <source>
        <dbReference type="Proteomes" id="UP000244855"/>
    </source>
</evidence>
<dbReference type="AlphaFoldDB" id="A0A2V1DQL8"/>
<feature type="region of interest" description="Disordered" evidence="5">
    <location>
        <begin position="1"/>
        <end position="26"/>
    </location>
</feature>
<dbReference type="GO" id="GO:0012505">
    <property type="term" value="C:endomembrane system"/>
    <property type="evidence" value="ECO:0007669"/>
    <property type="project" value="TreeGrafter"/>
</dbReference>
<dbReference type="InterPro" id="IPR013083">
    <property type="entry name" value="Znf_RING/FYVE/PHD"/>
</dbReference>
<dbReference type="InterPro" id="IPR050731">
    <property type="entry name" value="HRD1_E3_ubiq-ligases"/>
</dbReference>
<dbReference type="GO" id="GO:0044695">
    <property type="term" value="C:Dsc E3 ubiquitin ligase complex"/>
    <property type="evidence" value="ECO:0007669"/>
    <property type="project" value="TreeGrafter"/>
</dbReference>
<gene>
    <name evidence="7" type="ORF">DM02DRAFT_655528</name>
</gene>
<sequence>MPPLYAMDQHSTGNPQSSPYFRSPPGASTAYQTGYLWSSSATKKELPDKGASTRPTTSSDTPVSSCPICFDPMSLSNMATTKPPSKSLENENSCPSSSEKSVAIISCGHVFGDRCLSTWMETSNTCPLCRLEFCKKEEQYIPEPDFFPSWRRHPLMMTGLPSYIAQDSEPLSDNHEITLGDVDPNIDIEDDSAEKINANSDAGRAAHSRGESEYVEGSRRRRRRGGIIGHFFA</sequence>
<accession>A0A2V1DQL8</accession>
<dbReference type="Gene3D" id="3.30.40.10">
    <property type="entry name" value="Zinc/RING finger domain, C3HC4 (zinc finger)"/>
    <property type="match status" value="1"/>
</dbReference>
<dbReference type="EMBL" id="KZ805375">
    <property type="protein sequence ID" value="PVI00319.1"/>
    <property type="molecule type" value="Genomic_DNA"/>
</dbReference>
<name>A0A2V1DQL8_9PLEO</name>
<evidence type="ECO:0000256" key="3">
    <source>
        <dbReference type="ARBA" id="ARBA00022833"/>
    </source>
</evidence>
<proteinExistence type="predicted"/>
<reference evidence="7 8" key="1">
    <citation type="journal article" date="2018" name="Sci. Rep.">
        <title>Comparative genomics provides insights into the lifestyle and reveals functional heterogeneity of dark septate endophytic fungi.</title>
        <authorList>
            <person name="Knapp D.G."/>
            <person name="Nemeth J.B."/>
            <person name="Barry K."/>
            <person name="Hainaut M."/>
            <person name="Henrissat B."/>
            <person name="Johnson J."/>
            <person name="Kuo A."/>
            <person name="Lim J.H.P."/>
            <person name="Lipzen A."/>
            <person name="Nolan M."/>
            <person name="Ohm R.A."/>
            <person name="Tamas L."/>
            <person name="Grigoriev I.V."/>
            <person name="Spatafora J.W."/>
            <person name="Nagy L.G."/>
            <person name="Kovacs G.M."/>
        </authorList>
    </citation>
    <scope>NUCLEOTIDE SEQUENCE [LARGE SCALE GENOMIC DNA]</scope>
    <source>
        <strain evidence="7 8">DSE2036</strain>
    </source>
</reference>
<evidence type="ECO:0000256" key="2">
    <source>
        <dbReference type="ARBA" id="ARBA00022771"/>
    </source>
</evidence>
<feature type="domain" description="RING-type" evidence="6">
    <location>
        <begin position="66"/>
        <end position="130"/>
    </location>
</feature>
<dbReference type="PANTHER" id="PTHR22763:SF162">
    <property type="entry name" value="TRANSMEMBRANE E3 UBIQUITIN-PROTEIN LIGASE 1"/>
    <property type="match status" value="1"/>
</dbReference>
<keyword evidence="2 4" id="KW-0863">Zinc-finger</keyword>
<dbReference type="GO" id="GO:0008270">
    <property type="term" value="F:zinc ion binding"/>
    <property type="evidence" value="ECO:0007669"/>
    <property type="project" value="UniProtKB-KW"/>
</dbReference>
<dbReference type="PANTHER" id="PTHR22763">
    <property type="entry name" value="RING ZINC FINGER PROTEIN"/>
    <property type="match status" value="1"/>
</dbReference>
<dbReference type="InterPro" id="IPR001841">
    <property type="entry name" value="Znf_RING"/>
</dbReference>
<dbReference type="STRING" id="97972.A0A2V1DQL8"/>